<name>N1W8C9_9LEPT</name>
<feature type="domain" description="Nucleotidyl transferase" evidence="1">
    <location>
        <begin position="11"/>
        <end position="230"/>
    </location>
</feature>
<organism evidence="2 3">
    <name type="scientific">Leptospira vanthielii serovar Holland str. Waz Holland = ATCC 700522</name>
    <dbReference type="NCBI Taxonomy" id="1218591"/>
    <lineage>
        <taxon>Bacteria</taxon>
        <taxon>Pseudomonadati</taxon>
        <taxon>Spirochaetota</taxon>
        <taxon>Spirochaetia</taxon>
        <taxon>Leptospirales</taxon>
        <taxon>Leptospiraceae</taxon>
        <taxon>Leptospira</taxon>
    </lineage>
</organism>
<dbReference type="InterPro" id="IPR029044">
    <property type="entry name" value="Nucleotide-diphossugar_trans"/>
</dbReference>
<sequence>MKDFVNIPIFILAGGKGTRLASVVSDVPKPLAPVNGKPFLQYLLEIYVNQGFKNFYFLLHHKSDLIISCVENLKESILEKCKIRYSVEPSLLGTGGSVAYTLQSLNYSGEFVIVNADTWVDAKSMNRIASSIAPSIGVIHISDVSRYGKVTTSGDLIMAFEEKKENAGQGWINAGIYKLHSDDFIGKEGEFSMEKDIFPNLVKQGRLRAVPLETEFIDIGIPEDYERFQKWITSGKETGL</sequence>
<dbReference type="STRING" id="1218591.LEP1GSC199_2223"/>
<dbReference type="SUPFAM" id="SSF53448">
    <property type="entry name" value="Nucleotide-diphospho-sugar transferases"/>
    <property type="match status" value="1"/>
</dbReference>
<dbReference type="PANTHER" id="PTHR22572">
    <property type="entry name" value="SUGAR-1-PHOSPHATE GUANYL TRANSFERASE"/>
    <property type="match status" value="1"/>
</dbReference>
<reference evidence="2 3" key="1">
    <citation type="submission" date="2013-03" db="EMBL/GenBank/DDBJ databases">
        <authorList>
            <person name="Harkins D.M."/>
            <person name="Durkin A.S."/>
            <person name="Brinkac L.M."/>
            <person name="Haft D.H."/>
            <person name="Selengut J.D."/>
            <person name="Sanka R."/>
            <person name="DePew J."/>
            <person name="Purushe J."/>
            <person name="Galloway R.L."/>
            <person name="Vinetz J.M."/>
            <person name="Sutton G.G."/>
            <person name="Nierman W.C."/>
            <person name="Fouts D.E."/>
        </authorList>
    </citation>
    <scope>NUCLEOTIDE SEQUENCE [LARGE SCALE GENOMIC DNA]</scope>
    <source>
        <strain evidence="2 3">Waz Holland</strain>
    </source>
</reference>
<dbReference type="Gene3D" id="3.90.550.10">
    <property type="entry name" value="Spore Coat Polysaccharide Biosynthesis Protein SpsA, Chain A"/>
    <property type="match status" value="1"/>
</dbReference>
<comment type="caution">
    <text evidence="2">The sequence shown here is derived from an EMBL/GenBank/DDBJ whole genome shotgun (WGS) entry which is preliminary data.</text>
</comment>
<dbReference type="AlphaFoldDB" id="N1W8C9"/>
<evidence type="ECO:0000313" key="2">
    <source>
        <dbReference type="EMBL" id="EMY69705.1"/>
    </source>
</evidence>
<evidence type="ECO:0000259" key="1">
    <source>
        <dbReference type="Pfam" id="PF00483"/>
    </source>
</evidence>
<dbReference type="InterPro" id="IPR050486">
    <property type="entry name" value="Mannose-1P_guanyltransferase"/>
</dbReference>
<gene>
    <name evidence="2" type="ORF">LEP1GSC199_2223</name>
</gene>
<accession>N1W8C9</accession>
<dbReference type="InterPro" id="IPR005835">
    <property type="entry name" value="NTP_transferase_dom"/>
</dbReference>
<protein>
    <submittedName>
        <fullName evidence="2">MobA-like NTP transferase domain protein</fullName>
    </submittedName>
</protein>
<evidence type="ECO:0000313" key="3">
    <source>
        <dbReference type="Proteomes" id="UP000012227"/>
    </source>
</evidence>
<dbReference type="GO" id="GO:0016740">
    <property type="term" value="F:transferase activity"/>
    <property type="evidence" value="ECO:0007669"/>
    <property type="project" value="UniProtKB-KW"/>
</dbReference>
<dbReference type="Pfam" id="PF00483">
    <property type="entry name" value="NTP_transferase"/>
    <property type="match status" value="1"/>
</dbReference>
<keyword evidence="2" id="KW-0808">Transferase</keyword>
<dbReference type="EMBL" id="AOGY02000051">
    <property type="protein sequence ID" value="EMY69705.1"/>
    <property type="molecule type" value="Genomic_DNA"/>
</dbReference>
<dbReference type="Proteomes" id="UP000012227">
    <property type="component" value="Unassembled WGS sequence"/>
</dbReference>
<proteinExistence type="predicted"/>